<evidence type="ECO:0000313" key="3">
    <source>
        <dbReference type="EMBL" id="MCP2267172.1"/>
    </source>
</evidence>
<reference evidence="3" key="1">
    <citation type="submission" date="2022-06" db="EMBL/GenBank/DDBJ databases">
        <title>Genomic Encyclopedia of Archaeal and Bacterial Type Strains, Phase II (KMG-II): from individual species to whole genera.</title>
        <authorList>
            <person name="Goeker M."/>
        </authorList>
    </citation>
    <scope>NUCLEOTIDE SEQUENCE</scope>
    <source>
        <strain evidence="3">DSM 26652</strain>
    </source>
</reference>
<feature type="transmembrane region" description="Helical" evidence="2">
    <location>
        <begin position="95"/>
        <end position="121"/>
    </location>
</feature>
<feature type="region of interest" description="Disordered" evidence="1">
    <location>
        <begin position="1"/>
        <end position="21"/>
    </location>
</feature>
<evidence type="ECO:0000256" key="2">
    <source>
        <dbReference type="SAM" id="Phobius"/>
    </source>
</evidence>
<keyword evidence="2" id="KW-0472">Membrane</keyword>
<organism evidence="3 4">
    <name type="scientific">Promicromonospora thailandica</name>
    <dbReference type="NCBI Taxonomy" id="765201"/>
    <lineage>
        <taxon>Bacteria</taxon>
        <taxon>Bacillati</taxon>
        <taxon>Actinomycetota</taxon>
        <taxon>Actinomycetes</taxon>
        <taxon>Micrococcales</taxon>
        <taxon>Promicromonosporaceae</taxon>
        <taxon>Promicromonospora</taxon>
    </lineage>
</organism>
<proteinExistence type="predicted"/>
<feature type="transmembrane region" description="Helical" evidence="2">
    <location>
        <begin position="128"/>
        <end position="145"/>
    </location>
</feature>
<dbReference type="EMBL" id="JAMTCS010000016">
    <property type="protein sequence ID" value="MCP2267172.1"/>
    <property type="molecule type" value="Genomic_DNA"/>
</dbReference>
<accession>A0A9X2G4Y5</accession>
<dbReference type="Proteomes" id="UP001139493">
    <property type="component" value="Unassembled WGS sequence"/>
</dbReference>
<keyword evidence="2" id="KW-0812">Transmembrane</keyword>
<gene>
    <name evidence="3" type="ORF">APR03_004544</name>
</gene>
<feature type="transmembrane region" description="Helical" evidence="2">
    <location>
        <begin position="157"/>
        <end position="182"/>
    </location>
</feature>
<protein>
    <submittedName>
        <fullName evidence="3">Thiosulfate dehydrogenase [quinone] large subunit</fullName>
    </submittedName>
</protein>
<keyword evidence="4" id="KW-1185">Reference proteome</keyword>
<evidence type="ECO:0000256" key="1">
    <source>
        <dbReference type="SAM" id="MobiDB-lite"/>
    </source>
</evidence>
<dbReference type="AlphaFoldDB" id="A0A9X2G4Y5"/>
<evidence type="ECO:0000313" key="4">
    <source>
        <dbReference type="Proteomes" id="UP001139493"/>
    </source>
</evidence>
<keyword evidence="2" id="KW-1133">Transmembrane helix</keyword>
<comment type="caution">
    <text evidence="3">The sequence shown here is derived from an EMBL/GenBank/DDBJ whole genome shotgun (WGS) entry which is preliminary data.</text>
</comment>
<name>A0A9X2G4Y5_9MICO</name>
<sequence length="194" mass="20445">MSSVSHHSAPLAHGPAAGARATGTSTTAVDAVTRSAVARYSFAGVRLLLAVEFLWAFGDKLFGWNLATPPERAWINGGSPTVGYLSNVQGPFGEFFGSLAGSAVIDWLFMLGLLGIGLALALGIGMRLAAATGALLMLLMWLASLPLENNPFVDYHLVDAVLLVGLAAVLAGDTLGLGRWWARLPLVQRFPFLR</sequence>
<feature type="transmembrane region" description="Helical" evidence="2">
    <location>
        <begin position="40"/>
        <end position="58"/>
    </location>
</feature>
<dbReference type="RefSeq" id="WP_253839538.1">
    <property type="nucleotide sequence ID" value="NZ_JAMTCS010000016.1"/>
</dbReference>